<evidence type="ECO:0000313" key="1">
    <source>
        <dbReference type="EMBL" id="EAT92034.1"/>
    </source>
</evidence>
<dbReference type="VEuPathDB" id="FungiDB:JI435_005390"/>
<dbReference type="HOGENOM" id="CLU_1644310_0_0_1"/>
<reference evidence="2" key="1">
    <citation type="journal article" date="2007" name="Plant Cell">
        <title>Dothideomycete-plant interactions illuminated by genome sequencing and EST analysis of the wheat pathogen Stagonospora nodorum.</title>
        <authorList>
            <person name="Hane J.K."/>
            <person name="Lowe R.G."/>
            <person name="Solomon P.S."/>
            <person name="Tan K.C."/>
            <person name="Schoch C.L."/>
            <person name="Spatafora J.W."/>
            <person name="Crous P.W."/>
            <person name="Kodira C."/>
            <person name="Birren B.W."/>
            <person name="Galagan J.E."/>
            <person name="Torriani S.F."/>
            <person name="McDonald B.A."/>
            <person name="Oliver R.P."/>
        </authorList>
    </citation>
    <scope>NUCLEOTIDE SEQUENCE [LARGE SCALE GENOMIC DNA]</scope>
    <source>
        <strain evidence="2">SN15 / ATCC MYA-4574 / FGSC 10173</strain>
    </source>
</reference>
<dbReference type="InParanoid" id="Q0V625"/>
<dbReference type="AlphaFoldDB" id="Q0V625"/>
<name>Q0V625_PHANO</name>
<dbReference type="EMBL" id="CH445325">
    <property type="protein sequence ID" value="EAT92034.1"/>
    <property type="molecule type" value="Genomic_DNA"/>
</dbReference>
<gene>
    <name evidence="1" type="ORF">SNOG_00539</name>
</gene>
<dbReference type="GeneID" id="5967738"/>
<protein>
    <submittedName>
        <fullName evidence="1">Uncharacterized protein</fullName>
    </submittedName>
</protein>
<organism evidence="1 2">
    <name type="scientific">Phaeosphaeria nodorum (strain SN15 / ATCC MYA-4574 / FGSC 10173)</name>
    <name type="common">Glume blotch fungus</name>
    <name type="synonym">Parastagonospora nodorum</name>
    <dbReference type="NCBI Taxonomy" id="321614"/>
    <lineage>
        <taxon>Eukaryota</taxon>
        <taxon>Fungi</taxon>
        <taxon>Dikarya</taxon>
        <taxon>Ascomycota</taxon>
        <taxon>Pezizomycotina</taxon>
        <taxon>Dothideomycetes</taxon>
        <taxon>Pleosporomycetidae</taxon>
        <taxon>Pleosporales</taxon>
        <taxon>Pleosporineae</taxon>
        <taxon>Phaeosphaeriaceae</taxon>
        <taxon>Parastagonospora</taxon>
    </lineage>
</organism>
<dbReference type="KEGG" id="pno:SNOG_00539"/>
<dbReference type="Proteomes" id="UP000001055">
    <property type="component" value="Unassembled WGS sequence"/>
</dbReference>
<accession>Q0V625</accession>
<evidence type="ECO:0000313" key="2">
    <source>
        <dbReference type="Proteomes" id="UP000001055"/>
    </source>
</evidence>
<sequence length="161" mass="17296">MSSPSPSNLACLKAQADFCASMADLEFKTWRNLHDALEDSAAPFANMAIRQNVRMLGDCTCVPIRELLQRVLKAQRDLAKSARALKEWVEEVRASGRLGPITVTGPGVAVLAAPAFKSIEAIGTAPDPVSALEYTGAILPLLLSLRNALRAITRLVGEHFA</sequence>
<dbReference type="RefSeq" id="XP_001791223.1">
    <property type="nucleotide sequence ID" value="XM_001791171.1"/>
</dbReference>
<proteinExistence type="predicted"/>